<comment type="caution">
    <text evidence="7">The sequence shown here is derived from an EMBL/GenBank/DDBJ whole genome shotgun (WGS) entry which is preliminary data.</text>
</comment>
<proteinExistence type="inferred from homology"/>
<dbReference type="Pfam" id="PF13458">
    <property type="entry name" value="Peripla_BP_6"/>
    <property type="match status" value="1"/>
</dbReference>
<dbReference type="SUPFAM" id="SSF53822">
    <property type="entry name" value="Periplasmic binding protein-like I"/>
    <property type="match status" value="1"/>
</dbReference>
<name>A0ABR8Y2P0_9BACL</name>
<dbReference type="PANTHER" id="PTHR30483">
    <property type="entry name" value="LEUCINE-SPECIFIC-BINDING PROTEIN"/>
    <property type="match status" value="1"/>
</dbReference>
<dbReference type="Gene3D" id="3.40.50.2300">
    <property type="match status" value="2"/>
</dbReference>
<dbReference type="CDD" id="cd06336">
    <property type="entry name" value="PBP1_ABC_ligand_binding-like"/>
    <property type="match status" value="1"/>
</dbReference>
<dbReference type="RefSeq" id="WP_191701526.1">
    <property type="nucleotide sequence ID" value="NZ_JACSPZ010000011.1"/>
</dbReference>
<keyword evidence="4" id="KW-0029">Amino-acid transport</keyword>
<protein>
    <submittedName>
        <fullName evidence="7">ABC transporter substrate-binding protein</fullName>
    </submittedName>
</protein>
<keyword evidence="2" id="KW-0813">Transport</keyword>
<evidence type="ECO:0000256" key="2">
    <source>
        <dbReference type="ARBA" id="ARBA00022448"/>
    </source>
</evidence>
<reference evidence="7 8" key="1">
    <citation type="submission" date="2020-08" db="EMBL/GenBank/DDBJ databases">
        <title>A Genomic Blueprint of the Chicken Gut Microbiome.</title>
        <authorList>
            <person name="Gilroy R."/>
            <person name="Ravi A."/>
            <person name="Getino M."/>
            <person name="Pursley I."/>
            <person name="Horton D.L."/>
            <person name="Alikhan N.-F."/>
            <person name="Baker D."/>
            <person name="Gharbi K."/>
            <person name="Hall N."/>
            <person name="Watson M."/>
            <person name="Adriaenssens E.M."/>
            <person name="Foster-Nyarko E."/>
            <person name="Jarju S."/>
            <person name="Secka A."/>
            <person name="Antonio M."/>
            <person name="Oren A."/>
            <person name="Chaudhuri R."/>
            <person name="La Ragione R.M."/>
            <person name="Hildebrand F."/>
            <person name="Pallen M.J."/>
        </authorList>
    </citation>
    <scope>NUCLEOTIDE SEQUENCE [LARGE SCALE GENOMIC DNA]</scope>
    <source>
        <strain evidence="7 8">A46</strain>
    </source>
</reference>
<evidence type="ECO:0000313" key="8">
    <source>
        <dbReference type="Proteomes" id="UP000619101"/>
    </source>
</evidence>
<dbReference type="Proteomes" id="UP000619101">
    <property type="component" value="Unassembled WGS sequence"/>
</dbReference>
<keyword evidence="8" id="KW-1185">Reference proteome</keyword>
<dbReference type="PANTHER" id="PTHR30483:SF6">
    <property type="entry name" value="PERIPLASMIC BINDING PROTEIN OF ABC TRANSPORTER FOR NATURAL AMINO ACIDS"/>
    <property type="match status" value="1"/>
</dbReference>
<dbReference type="PROSITE" id="PS51257">
    <property type="entry name" value="PROKAR_LIPOPROTEIN"/>
    <property type="match status" value="1"/>
</dbReference>
<feature type="signal peptide" evidence="5">
    <location>
        <begin position="1"/>
        <end position="24"/>
    </location>
</feature>
<dbReference type="InterPro" id="IPR028081">
    <property type="entry name" value="Leu-bd"/>
</dbReference>
<dbReference type="PRINTS" id="PR00337">
    <property type="entry name" value="LEUILEVALBP"/>
</dbReference>
<feature type="chain" id="PRO_5045210599" evidence="5">
    <location>
        <begin position="25"/>
        <end position="405"/>
    </location>
</feature>
<evidence type="ECO:0000313" key="7">
    <source>
        <dbReference type="EMBL" id="MBD8038470.1"/>
    </source>
</evidence>
<keyword evidence="3 5" id="KW-0732">Signal</keyword>
<evidence type="ECO:0000256" key="1">
    <source>
        <dbReference type="ARBA" id="ARBA00010062"/>
    </source>
</evidence>
<evidence type="ECO:0000256" key="5">
    <source>
        <dbReference type="SAM" id="SignalP"/>
    </source>
</evidence>
<organism evidence="7 8">
    <name type="scientific">Solibacillus faecavium</name>
    <dbReference type="NCBI Taxonomy" id="2762221"/>
    <lineage>
        <taxon>Bacteria</taxon>
        <taxon>Bacillati</taxon>
        <taxon>Bacillota</taxon>
        <taxon>Bacilli</taxon>
        <taxon>Bacillales</taxon>
        <taxon>Caryophanaceae</taxon>
        <taxon>Solibacillus</taxon>
    </lineage>
</organism>
<evidence type="ECO:0000256" key="3">
    <source>
        <dbReference type="ARBA" id="ARBA00022729"/>
    </source>
</evidence>
<sequence length="405" mass="44662">MNTFKRGLFLSLLFILAIVLVACSEDGEETKKDEGKAPVSTEGSKVEELTIGYTGPLSGPAAFYGEETLKGLRMAAEEINDSGGFEVDGQKYTINLATLDDKYLPNEAAANAKRLVQEQDTKFIYTPHSGGVYAMQVFNEMEDFIVMAYTSEPGVTETGNKMTVRIPPRYDRYIEPFTKYEMERFGKKIAFLPTATQYGKDWADSLRPVWEANGGEVVFDESIDFSKDTDFQTIMTNALAKNPDVLFIGGPSQPTALVLKQARDLGFEGGFIIMDQAKLDEIAAVLGGSYDLLEGVISTPPLVTSRYGGTEAFIEKYRSQNDKDPGSESGFHYISLYILVEAMKAAGTVDDTEKIMAAMDQGAKNLPENKEVYYIKGVDDDGGFLPLLRMAYIENGEIVQMGEEK</sequence>
<feature type="domain" description="Leucine-binding protein" evidence="6">
    <location>
        <begin position="49"/>
        <end position="361"/>
    </location>
</feature>
<evidence type="ECO:0000259" key="6">
    <source>
        <dbReference type="Pfam" id="PF13458"/>
    </source>
</evidence>
<dbReference type="InterPro" id="IPR051010">
    <property type="entry name" value="BCAA_transport"/>
</dbReference>
<accession>A0ABR8Y2P0</accession>
<dbReference type="InterPro" id="IPR028082">
    <property type="entry name" value="Peripla_BP_I"/>
</dbReference>
<dbReference type="InterPro" id="IPR000709">
    <property type="entry name" value="Leu_Ile_Val-bd"/>
</dbReference>
<comment type="similarity">
    <text evidence="1">Belongs to the leucine-binding protein family.</text>
</comment>
<dbReference type="EMBL" id="JACSPZ010000011">
    <property type="protein sequence ID" value="MBD8038470.1"/>
    <property type="molecule type" value="Genomic_DNA"/>
</dbReference>
<evidence type="ECO:0000256" key="4">
    <source>
        <dbReference type="ARBA" id="ARBA00022970"/>
    </source>
</evidence>
<gene>
    <name evidence="7" type="ORF">H9635_17130</name>
</gene>